<dbReference type="EMBL" id="SMNA01000006">
    <property type="protein sequence ID" value="TDE92618.1"/>
    <property type="molecule type" value="Genomic_DNA"/>
</dbReference>
<comment type="caution">
    <text evidence="2">The sequence shown here is derived from an EMBL/GenBank/DDBJ whole genome shotgun (WGS) entry which is preliminary data.</text>
</comment>
<accession>A0ABY2E422</accession>
<dbReference type="Proteomes" id="UP000504882">
    <property type="component" value="Unassembled WGS sequence"/>
</dbReference>
<organism evidence="2 3">
    <name type="scientific">Occultella glacieicola</name>
    <dbReference type="NCBI Taxonomy" id="2518684"/>
    <lineage>
        <taxon>Bacteria</taxon>
        <taxon>Bacillati</taxon>
        <taxon>Actinomycetota</taxon>
        <taxon>Actinomycetes</taxon>
        <taxon>Micrococcales</taxon>
        <taxon>Ruaniaceae</taxon>
        <taxon>Occultella</taxon>
    </lineage>
</organism>
<dbReference type="RefSeq" id="WP_133108248.1">
    <property type="nucleotide sequence ID" value="NZ_SMNA01000006.1"/>
</dbReference>
<reference evidence="2 3" key="1">
    <citation type="submission" date="2019-03" db="EMBL/GenBank/DDBJ databases">
        <title>Genomic features of bacteria from cold environments.</title>
        <authorList>
            <person name="Shen L."/>
        </authorList>
    </citation>
    <scope>NUCLEOTIDE SEQUENCE [LARGE SCALE GENOMIC DNA]</scope>
    <source>
        <strain evidence="3">T3246-1</strain>
    </source>
</reference>
<evidence type="ECO:0000256" key="1">
    <source>
        <dbReference type="SAM" id="MobiDB-lite"/>
    </source>
</evidence>
<evidence type="ECO:0000313" key="2">
    <source>
        <dbReference type="EMBL" id="TDE92618.1"/>
    </source>
</evidence>
<evidence type="ECO:0000313" key="3">
    <source>
        <dbReference type="Proteomes" id="UP000504882"/>
    </source>
</evidence>
<proteinExistence type="predicted"/>
<gene>
    <name evidence="2" type="ORF">EXU48_13835</name>
</gene>
<name>A0ABY2E422_9MICO</name>
<keyword evidence="3" id="KW-1185">Reference proteome</keyword>
<feature type="region of interest" description="Disordered" evidence="1">
    <location>
        <begin position="1"/>
        <end position="25"/>
    </location>
</feature>
<protein>
    <submittedName>
        <fullName evidence="2">Uncharacterized protein</fullName>
    </submittedName>
</protein>
<sequence length="108" mass="11600">MSKARPACRREHLPGTLTSYGPGGTEIHERYCSCGHRLPWREWEAEYEAHLVADGAAEALSEMSTALRGLRDEVGGSSDFGRGVSAGLCAALEAIEAARRRLNGDQAA</sequence>